<dbReference type="InterPro" id="IPR029063">
    <property type="entry name" value="SAM-dependent_MTases_sf"/>
</dbReference>
<dbReference type="CDD" id="cd02440">
    <property type="entry name" value="AdoMet_MTases"/>
    <property type="match status" value="1"/>
</dbReference>
<feature type="domain" description="Methyltransferase type 11" evidence="1">
    <location>
        <begin position="42"/>
        <end position="137"/>
    </location>
</feature>
<dbReference type="Gene3D" id="3.40.50.150">
    <property type="entry name" value="Vaccinia Virus protein VP39"/>
    <property type="match status" value="1"/>
</dbReference>
<evidence type="ECO:0000259" key="1">
    <source>
        <dbReference type="Pfam" id="PF08241"/>
    </source>
</evidence>
<dbReference type="GO" id="GO:0032259">
    <property type="term" value="P:methylation"/>
    <property type="evidence" value="ECO:0007669"/>
    <property type="project" value="UniProtKB-KW"/>
</dbReference>
<dbReference type="PANTHER" id="PTHR43591:SF24">
    <property type="entry name" value="2-METHOXY-6-POLYPRENYL-1,4-BENZOQUINOL METHYLASE, MITOCHONDRIAL"/>
    <property type="match status" value="1"/>
</dbReference>
<dbReference type="Pfam" id="PF08241">
    <property type="entry name" value="Methyltransf_11"/>
    <property type="match status" value="1"/>
</dbReference>
<keyword evidence="2" id="KW-0489">Methyltransferase</keyword>
<sequence length="189" mass="21001">MVEKRFNPEEAAVLYSEERIASLPPEKIVEYLNLNKNDAIADLGSGNGYFTLPLAAKTENQVFAVDIEPKMLALLQELAEKKGVANIRYIESDLENIQLNDCSVDKVMAAFVIHEVPDPAKALREIKRILKPDGKFLLIEWETVETEIGPPLEDKISSADMSALLGQNGFSTEIIQLNEKNYGIIAKLA</sequence>
<accession>A0A365L6U1</accession>
<gene>
    <name evidence="2" type="ORF">DP120_02090</name>
</gene>
<evidence type="ECO:0000313" key="3">
    <source>
        <dbReference type="Proteomes" id="UP000251002"/>
    </source>
</evidence>
<name>A0A365L6U1_9BACL</name>
<dbReference type="RefSeq" id="WP_112221522.1">
    <property type="nucleotide sequence ID" value="NZ_CP196859.1"/>
</dbReference>
<comment type="caution">
    <text evidence="2">The sequence shown here is derived from an EMBL/GenBank/DDBJ whole genome shotgun (WGS) entry which is preliminary data.</text>
</comment>
<dbReference type="AlphaFoldDB" id="A0A365L6U1"/>
<keyword evidence="3" id="KW-1185">Reference proteome</keyword>
<organism evidence="2 3">
    <name type="scientific">Planococcus halotolerans</name>
    <dbReference type="NCBI Taxonomy" id="2233542"/>
    <lineage>
        <taxon>Bacteria</taxon>
        <taxon>Bacillati</taxon>
        <taxon>Bacillota</taxon>
        <taxon>Bacilli</taxon>
        <taxon>Bacillales</taxon>
        <taxon>Caryophanaceae</taxon>
        <taxon>Planococcus</taxon>
    </lineage>
</organism>
<proteinExistence type="predicted"/>
<dbReference type="InterPro" id="IPR013216">
    <property type="entry name" value="Methyltransf_11"/>
</dbReference>
<dbReference type="Proteomes" id="UP000251002">
    <property type="component" value="Unassembled WGS sequence"/>
</dbReference>
<protein>
    <submittedName>
        <fullName evidence="2">SAM-dependent methyltransferase</fullName>
    </submittedName>
</protein>
<reference evidence="2 3" key="1">
    <citation type="submission" date="2018-06" db="EMBL/GenBank/DDBJ databases">
        <title>The draft genome sequences of strains SCU63 and S1.</title>
        <authorList>
            <person name="Gan L."/>
        </authorList>
    </citation>
    <scope>NUCLEOTIDE SEQUENCE [LARGE SCALE GENOMIC DNA]</scope>
    <source>
        <strain evidence="2 3">SCU63</strain>
    </source>
</reference>
<dbReference type="EMBL" id="QLZR01000001">
    <property type="protein sequence ID" value="RAZ81099.1"/>
    <property type="molecule type" value="Genomic_DNA"/>
</dbReference>
<evidence type="ECO:0000313" key="2">
    <source>
        <dbReference type="EMBL" id="RAZ81099.1"/>
    </source>
</evidence>
<dbReference type="PANTHER" id="PTHR43591">
    <property type="entry name" value="METHYLTRANSFERASE"/>
    <property type="match status" value="1"/>
</dbReference>
<dbReference type="SUPFAM" id="SSF53335">
    <property type="entry name" value="S-adenosyl-L-methionine-dependent methyltransferases"/>
    <property type="match status" value="1"/>
</dbReference>
<dbReference type="GO" id="GO:0008757">
    <property type="term" value="F:S-adenosylmethionine-dependent methyltransferase activity"/>
    <property type="evidence" value="ECO:0007669"/>
    <property type="project" value="InterPro"/>
</dbReference>
<keyword evidence="2" id="KW-0808">Transferase</keyword>